<sequence>METFPLEIVLCVVFVPDANRISLAFLSLTSQNVIRSANLSLCVVSAPQQTSELCFIGYGQRDSPKQVECI</sequence>
<dbReference type="Proteomes" id="UP000298663">
    <property type="component" value="Unassembled WGS sequence"/>
</dbReference>
<evidence type="ECO:0000313" key="2">
    <source>
        <dbReference type="Proteomes" id="UP000298663"/>
    </source>
</evidence>
<dbReference type="AlphaFoldDB" id="A0A4U5NCJ5"/>
<name>A0A4U5NCJ5_STECR</name>
<gene>
    <name evidence="1" type="ORF">L596_014271</name>
</gene>
<proteinExistence type="predicted"/>
<comment type="caution">
    <text evidence="1">The sequence shown here is derived from an EMBL/GenBank/DDBJ whole genome shotgun (WGS) entry which is preliminary data.</text>
</comment>
<evidence type="ECO:0000313" key="1">
    <source>
        <dbReference type="EMBL" id="TKR80151.1"/>
    </source>
</evidence>
<reference evidence="1 2" key="2">
    <citation type="journal article" date="2019" name="G3 (Bethesda)">
        <title>Hybrid Assembly of the Genome of the Entomopathogenic Nematode Steinernema carpocapsae Identifies the X-Chromosome.</title>
        <authorList>
            <person name="Serra L."/>
            <person name="Macchietto M."/>
            <person name="Macias-Munoz A."/>
            <person name="McGill C.J."/>
            <person name="Rodriguez I.M."/>
            <person name="Rodriguez B."/>
            <person name="Murad R."/>
            <person name="Mortazavi A."/>
        </authorList>
    </citation>
    <scope>NUCLEOTIDE SEQUENCE [LARGE SCALE GENOMIC DNA]</scope>
    <source>
        <strain evidence="1 2">ALL</strain>
    </source>
</reference>
<reference evidence="1 2" key="1">
    <citation type="journal article" date="2015" name="Genome Biol.">
        <title>Comparative genomics of Steinernema reveals deeply conserved gene regulatory networks.</title>
        <authorList>
            <person name="Dillman A.R."/>
            <person name="Macchietto M."/>
            <person name="Porter C.F."/>
            <person name="Rogers A."/>
            <person name="Williams B."/>
            <person name="Antoshechkin I."/>
            <person name="Lee M.M."/>
            <person name="Goodwin Z."/>
            <person name="Lu X."/>
            <person name="Lewis E.E."/>
            <person name="Goodrich-Blair H."/>
            <person name="Stock S.P."/>
            <person name="Adams B.J."/>
            <person name="Sternberg P.W."/>
            <person name="Mortazavi A."/>
        </authorList>
    </citation>
    <scope>NUCLEOTIDE SEQUENCE [LARGE SCALE GENOMIC DNA]</scope>
    <source>
        <strain evidence="1 2">ALL</strain>
    </source>
</reference>
<protein>
    <submittedName>
        <fullName evidence="1">Uncharacterized protein</fullName>
    </submittedName>
</protein>
<organism evidence="1 2">
    <name type="scientific">Steinernema carpocapsae</name>
    <name type="common">Entomopathogenic nematode</name>
    <dbReference type="NCBI Taxonomy" id="34508"/>
    <lineage>
        <taxon>Eukaryota</taxon>
        <taxon>Metazoa</taxon>
        <taxon>Ecdysozoa</taxon>
        <taxon>Nematoda</taxon>
        <taxon>Chromadorea</taxon>
        <taxon>Rhabditida</taxon>
        <taxon>Tylenchina</taxon>
        <taxon>Panagrolaimomorpha</taxon>
        <taxon>Strongyloidoidea</taxon>
        <taxon>Steinernematidae</taxon>
        <taxon>Steinernema</taxon>
    </lineage>
</organism>
<accession>A0A4U5NCJ5</accession>
<dbReference type="EMBL" id="AZBU02000004">
    <property type="protein sequence ID" value="TKR80151.1"/>
    <property type="molecule type" value="Genomic_DNA"/>
</dbReference>
<keyword evidence="2" id="KW-1185">Reference proteome</keyword>